<dbReference type="STRING" id="1211777.BN77_p11528"/>
<dbReference type="PANTHER" id="PTHR11748">
    <property type="entry name" value="D-LACTATE DEHYDROGENASE"/>
    <property type="match status" value="1"/>
</dbReference>
<dbReference type="InterPro" id="IPR016169">
    <property type="entry name" value="FAD-bd_PCMH_sub2"/>
</dbReference>
<evidence type="ECO:0000256" key="8">
    <source>
        <dbReference type="ARBA" id="ARBA00023014"/>
    </source>
</evidence>
<dbReference type="InterPro" id="IPR016164">
    <property type="entry name" value="FAD-linked_Oxase-like_C"/>
</dbReference>
<evidence type="ECO:0000259" key="13">
    <source>
        <dbReference type="PROSITE" id="PS51379"/>
    </source>
</evidence>
<dbReference type="PANTHER" id="PTHR11748:SF119">
    <property type="entry name" value="D-2-HYDROXYGLUTARATE DEHYDROGENASE"/>
    <property type="match status" value="1"/>
</dbReference>
<dbReference type="SUPFAM" id="SSF56176">
    <property type="entry name" value="FAD-binding/transporter-associated domain-like"/>
    <property type="match status" value="1"/>
</dbReference>
<feature type="domain" description="FAD-binding PCMH-type" evidence="14">
    <location>
        <begin position="48"/>
        <end position="270"/>
    </location>
</feature>
<dbReference type="GO" id="GO:0004458">
    <property type="term" value="F:D-lactate dehydrogenase (cytochrome) activity"/>
    <property type="evidence" value="ECO:0007669"/>
    <property type="project" value="TreeGrafter"/>
</dbReference>
<evidence type="ECO:0000256" key="7">
    <source>
        <dbReference type="ARBA" id="ARBA00023004"/>
    </source>
</evidence>
<evidence type="ECO:0000256" key="1">
    <source>
        <dbReference type="ARBA" id="ARBA00001974"/>
    </source>
</evidence>
<keyword evidence="7" id="KW-0408">Iron</keyword>
<dbReference type="Gene3D" id="1.10.45.10">
    <property type="entry name" value="Vanillyl-alcohol Oxidase, Chain A, domain 4"/>
    <property type="match status" value="1"/>
</dbReference>
<evidence type="ECO:0000256" key="11">
    <source>
        <dbReference type="ARBA" id="ARBA00060924"/>
    </source>
</evidence>
<dbReference type="Pfam" id="PF02913">
    <property type="entry name" value="FAD-oxidase_C"/>
    <property type="match status" value="1"/>
</dbReference>
<dbReference type="Pfam" id="PF13183">
    <property type="entry name" value="Fer4_8"/>
    <property type="match status" value="1"/>
</dbReference>
<keyword evidence="4" id="KW-0479">Metal-binding</keyword>
<dbReference type="InterPro" id="IPR006094">
    <property type="entry name" value="Oxid_FAD_bind_N"/>
</dbReference>
<dbReference type="GO" id="GO:0051539">
    <property type="term" value="F:4 iron, 4 sulfur cluster binding"/>
    <property type="evidence" value="ECO:0007669"/>
    <property type="project" value="UniProtKB-KW"/>
</dbReference>
<dbReference type="Gene3D" id="1.10.1060.10">
    <property type="entry name" value="Alpha-helical ferredoxin"/>
    <property type="match status" value="1"/>
</dbReference>
<dbReference type="PROSITE" id="PS51379">
    <property type="entry name" value="4FE4S_FER_2"/>
    <property type="match status" value="1"/>
</dbReference>
<accession>K0PY40</accession>
<dbReference type="eggNOG" id="COG0277">
    <property type="taxonomic scope" value="Bacteria"/>
</dbReference>
<keyword evidence="5" id="KW-0274">FAD</keyword>
<dbReference type="InterPro" id="IPR004113">
    <property type="entry name" value="FAD-bd_oxidored_4_C"/>
</dbReference>
<evidence type="ECO:0000256" key="3">
    <source>
        <dbReference type="ARBA" id="ARBA00022630"/>
    </source>
</evidence>
<dbReference type="RefSeq" id="WP_007538165.1">
    <property type="nucleotide sequence ID" value="NZ_HF536773.1"/>
</dbReference>
<dbReference type="AlphaFoldDB" id="K0PY40"/>
<evidence type="ECO:0000256" key="2">
    <source>
        <dbReference type="ARBA" id="ARBA00022485"/>
    </source>
</evidence>
<proteinExistence type="inferred from homology"/>
<evidence type="ECO:0000313" key="15">
    <source>
        <dbReference type="EMBL" id="CCM78833.1"/>
    </source>
</evidence>
<dbReference type="InterPro" id="IPR016171">
    <property type="entry name" value="Vanillyl_alc_oxidase_C-sub2"/>
</dbReference>
<evidence type="ECO:0000256" key="4">
    <source>
        <dbReference type="ARBA" id="ARBA00022723"/>
    </source>
</evidence>
<dbReference type="InterPro" id="IPR036318">
    <property type="entry name" value="FAD-bd_PCMH-like_sf"/>
</dbReference>
<dbReference type="InterPro" id="IPR009051">
    <property type="entry name" value="Helical_ferredxn"/>
</dbReference>
<dbReference type="InterPro" id="IPR017896">
    <property type="entry name" value="4Fe4S_Fe-S-bd"/>
</dbReference>
<evidence type="ECO:0000256" key="12">
    <source>
        <dbReference type="ARBA" id="ARBA00067680"/>
    </source>
</evidence>
<evidence type="ECO:0000259" key="14">
    <source>
        <dbReference type="PROSITE" id="PS51387"/>
    </source>
</evidence>
<comment type="cofactor">
    <cofactor evidence="1">
        <name>FAD</name>
        <dbReference type="ChEBI" id="CHEBI:57692"/>
    </cofactor>
</comment>
<dbReference type="GO" id="GO:0071949">
    <property type="term" value="F:FAD binding"/>
    <property type="evidence" value="ECO:0007669"/>
    <property type="project" value="InterPro"/>
</dbReference>
<dbReference type="EMBL" id="CANI01000039">
    <property type="protein sequence ID" value="CCM78833.1"/>
    <property type="molecule type" value="Genomic_DNA"/>
</dbReference>
<keyword evidence="3" id="KW-0285">Flavoprotein</keyword>
<dbReference type="InterPro" id="IPR016166">
    <property type="entry name" value="FAD-bd_PCMH"/>
</dbReference>
<dbReference type="HOGENOM" id="CLU_010756_1_0_5"/>
<dbReference type="PROSITE" id="PS51387">
    <property type="entry name" value="FAD_PCMH"/>
    <property type="match status" value="1"/>
</dbReference>
<comment type="caution">
    <text evidence="15">The sequence shown here is derived from an EMBL/GenBank/DDBJ whole genome shotgun (WGS) entry which is preliminary data.</text>
</comment>
<keyword evidence="16" id="KW-1185">Reference proteome</keyword>
<keyword evidence="8" id="KW-0411">Iron-sulfur</keyword>
<dbReference type="SUPFAM" id="SSF55103">
    <property type="entry name" value="FAD-linked oxidases, C-terminal domain"/>
    <property type="match status" value="1"/>
</dbReference>
<evidence type="ECO:0000256" key="5">
    <source>
        <dbReference type="ARBA" id="ARBA00022827"/>
    </source>
</evidence>
<sequence length="960" mass="104837">MLHQTVNKTSYDIALQRLPSLLKDAGFEGDITADAALLAAMSTDNSIYTMMPDVVVAPRDSEDVRRLMRVLEIEDLSGIPVTARGGGTGTNGQSLNTGIIVDFQKYMNRLLNVNIDEQWVDVEPGIVLDELNAQLAASGLFFAPTTSTASRCTIGGMVSTDASGKGSRRYGKTSDNVLGMEIVLDGGRTLDSAAPTPDWAKAILSEIEAACESGRDALLNQVPTLSRRFTGYDLERAKPPEGDLEWWRLPIGAEGTLGLVTRVRLRLLRKTKFKRLIVIGFETFAAALDAGSALLAHDPLAIEVMDEWVQGLADKAGILQALPASLRAYDGQPIAYNFIEFVGDDEADLMARVETLRKSATMLAGAIASHVAVDDIEMAALWQVRAASVGLLGKVSGTRRPIAFVEDCVVPVENLAAFVKDFTALLNSNGLNYGMYGHVDVGCLHIRPALDIDRDEDRVIMKAISDGVFELTRRHGGIFWGEHGKGVRGAYLAEFAGAVAYDAFRRIKRAFDPKHRFNPGKLVGEPGSLMGIETTPFRSVNTEENDPLSLAFKCNGNAQCLSYQRSSVMCPSFKATRDLRHSPKGRADALRHWHQAHRQGGATEELENDVLSALDGCLGCKACATSCPVQVDIPEMRSHFLDRLYRKRRREFADKAALLLEEYSPVLVRCRKPAAVFSGIFNAMVEKLSGLSDLPRLAFHDVGIGGYQTFSANVIAQRQWHVDTIFIWQDPFTALFDIKAALALADGLRGFGYRPVFVTMQPGGKAAHVLGDRARFIKQARKLRSAIDTVASSGRPMVGVDPAFVMMIRQEFVKAGLTGQHVLLVQEFLSAEIASGRALPKLATARLPRKLFLHCSESGGPGATAWKKVFAALGAPVEIAATGCCGMAGLFGHQERHHALSRRTFELSWTGQLQGEREAMVSGFSCRCQTKRFSSIRGEHPMRWMADAIGAEERGDLRRQ</sequence>
<evidence type="ECO:0000256" key="6">
    <source>
        <dbReference type="ARBA" id="ARBA00023002"/>
    </source>
</evidence>
<dbReference type="PROSITE" id="PS00198">
    <property type="entry name" value="4FE4S_FER_1"/>
    <property type="match status" value="1"/>
</dbReference>
<feature type="domain" description="4Fe-4S ferredoxin-type" evidence="13">
    <location>
        <begin position="607"/>
        <end position="639"/>
    </location>
</feature>
<comment type="catalytic activity">
    <reaction evidence="10">
        <text>(R)-2-hydroxyglutarate + A = 2-oxoglutarate + AH2</text>
        <dbReference type="Rhea" id="RHEA:38295"/>
        <dbReference type="ChEBI" id="CHEBI:13193"/>
        <dbReference type="ChEBI" id="CHEBI:15801"/>
        <dbReference type="ChEBI" id="CHEBI:16810"/>
        <dbReference type="ChEBI" id="CHEBI:17499"/>
        <dbReference type="EC" id="1.1.99.39"/>
    </reaction>
    <physiologicalReaction direction="left-to-right" evidence="10">
        <dbReference type="Rhea" id="RHEA:38296"/>
    </physiologicalReaction>
</comment>
<name>K0PY40_9HYPH</name>
<dbReference type="eggNOG" id="COG0247">
    <property type="taxonomic scope" value="Bacteria"/>
</dbReference>
<reference evidence="15 16" key="1">
    <citation type="journal article" date="2013" name="Genome Announc.">
        <title>Draft Genome Sequence of Rhizobium mesoamericanum STM3625, a Nitrogen-Fixing Symbiont of Mimosa pudica Isolated in French Guiana (South America).</title>
        <authorList>
            <person name="Moulin L."/>
            <person name="Mornico D."/>
            <person name="Melkonian R."/>
            <person name="Klonowska A."/>
        </authorList>
    </citation>
    <scope>NUCLEOTIDE SEQUENCE [LARGE SCALE GENOMIC DNA]</scope>
    <source>
        <strain evidence="15 16">STM3625</strain>
    </source>
</reference>
<dbReference type="GO" id="GO:0008720">
    <property type="term" value="F:D-lactate dehydrogenase (NAD+) activity"/>
    <property type="evidence" value="ECO:0007669"/>
    <property type="project" value="TreeGrafter"/>
</dbReference>
<organism evidence="15 16">
    <name type="scientific">Rhizobium mesoamericanum STM3625</name>
    <dbReference type="NCBI Taxonomy" id="1211777"/>
    <lineage>
        <taxon>Bacteria</taxon>
        <taxon>Pseudomonadati</taxon>
        <taxon>Pseudomonadota</taxon>
        <taxon>Alphaproteobacteria</taxon>
        <taxon>Hyphomicrobiales</taxon>
        <taxon>Rhizobiaceae</taxon>
        <taxon>Rhizobium/Agrobacterium group</taxon>
        <taxon>Rhizobium</taxon>
    </lineage>
</organism>
<dbReference type="EC" id="1.1.99.39" evidence="9"/>
<keyword evidence="6" id="KW-0560">Oxidoreductase</keyword>
<protein>
    <recommendedName>
        <fullName evidence="12">D-2-hydroxyglutarate dehydrogenase</fullName>
        <ecNumber evidence="9">1.1.99.39</ecNumber>
    </recommendedName>
</protein>
<dbReference type="FunFam" id="3.30.70.2740:FF:000003">
    <property type="entry name" value="Oxidoreductase, FAD-binding, putative"/>
    <property type="match status" value="1"/>
</dbReference>
<dbReference type="GO" id="GO:0051990">
    <property type="term" value="F:(R)-2-hydroxyglutarate dehydrogenase activity"/>
    <property type="evidence" value="ECO:0007669"/>
    <property type="project" value="UniProtKB-EC"/>
</dbReference>
<gene>
    <name evidence="15" type="ORF">BN77_p11528</name>
</gene>
<dbReference type="InterPro" id="IPR017900">
    <property type="entry name" value="4Fe4S_Fe_S_CS"/>
</dbReference>
<evidence type="ECO:0000256" key="10">
    <source>
        <dbReference type="ARBA" id="ARBA00051291"/>
    </source>
</evidence>
<dbReference type="Proteomes" id="UP000009319">
    <property type="component" value="Unassembled WGS sequence"/>
</dbReference>
<keyword evidence="2" id="KW-0004">4Fe-4S</keyword>
<dbReference type="GO" id="GO:0046872">
    <property type="term" value="F:metal ion binding"/>
    <property type="evidence" value="ECO:0007669"/>
    <property type="project" value="UniProtKB-KW"/>
</dbReference>
<evidence type="ECO:0000313" key="16">
    <source>
        <dbReference type="Proteomes" id="UP000009319"/>
    </source>
</evidence>
<dbReference type="SUPFAM" id="SSF46548">
    <property type="entry name" value="alpha-helical ferredoxin"/>
    <property type="match status" value="1"/>
</dbReference>
<comment type="similarity">
    <text evidence="11">In the N-terminal section; belongs to the FAD-binding oxidoreductase/transferase type 4 family.</text>
</comment>
<dbReference type="Gene3D" id="3.30.70.2740">
    <property type="match status" value="1"/>
</dbReference>
<dbReference type="Pfam" id="PF01565">
    <property type="entry name" value="FAD_binding_4"/>
    <property type="match status" value="1"/>
</dbReference>
<dbReference type="GO" id="GO:1903457">
    <property type="term" value="P:lactate catabolic process"/>
    <property type="evidence" value="ECO:0007669"/>
    <property type="project" value="TreeGrafter"/>
</dbReference>
<evidence type="ECO:0000256" key="9">
    <source>
        <dbReference type="ARBA" id="ARBA00039003"/>
    </source>
</evidence>
<dbReference type="Gene3D" id="3.30.465.10">
    <property type="match status" value="1"/>
</dbReference>